<dbReference type="Proteomes" id="UP000184383">
    <property type="component" value="Unassembled WGS sequence"/>
</dbReference>
<dbReference type="RefSeq" id="XP_040695623.1">
    <property type="nucleotide sequence ID" value="XM_040833270.1"/>
</dbReference>
<dbReference type="AlphaFoldDB" id="A0A1L9S478"/>
<name>A0A1L9S478_ASPWE</name>
<keyword evidence="2" id="KW-1185">Reference proteome</keyword>
<dbReference type="GeneID" id="63749118"/>
<dbReference type="OrthoDB" id="5411070at2759"/>
<organism evidence="1 2">
    <name type="scientific">Aspergillus wentii DTO 134E9</name>
    <dbReference type="NCBI Taxonomy" id="1073089"/>
    <lineage>
        <taxon>Eukaryota</taxon>
        <taxon>Fungi</taxon>
        <taxon>Dikarya</taxon>
        <taxon>Ascomycota</taxon>
        <taxon>Pezizomycotina</taxon>
        <taxon>Eurotiomycetes</taxon>
        <taxon>Eurotiomycetidae</taxon>
        <taxon>Eurotiales</taxon>
        <taxon>Aspergillaceae</taxon>
        <taxon>Aspergillus</taxon>
        <taxon>Aspergillus subgen. Cremei</taxon>
    </lineage>
</organism>
<sequence length="277" mass="31393">MLIRFPWSRARQLSFNCYSLESRFYGLSHIREDLKTLFDTLWHGPNEMTSGSNISYLRCIQKPFLAKKEKYTIREIDDCLVQVHVPFVPWEDFEASSSYQAGLTFLDYMASLRNGIGPRQHDMDRLALLCRDFRQGESPKLDVSDTLHQAEVRAGFLGCIPSGKALVGATELLGCNNLVSSRWRDWQNFPLASPPESHIAFGSGQIIPCLGYITANWAFEEAVEHQWHIQLLVVDAVFVDDMGNPCNFILSNASLSLAKSQVRKLTLRGIYLALQNS</sequence>
<dbReference type="VEuPathDB" id="FungiDB:ASPWEDRAFT_293923"/>
<accession>A0A1L9S478</accession>
<protein>
    <submittedName>
        <fullName evidence="1">Uncharacterized protein</fullName>
    </submittedName>
</protein>
<evidence type="ECO:0000313" key="2">
    <source>
        <dbReference type="Proteomes" id="UP000184383"/>
    </source>
</evidence>
<dbReference type="EMBL" id="KV878209">
    <property type="protein sequence ID" value="OJJ41947.1"/>
    <property type="molecule type" value="Genomic_DNA"/>
</dbReference>
<reference evidence="2" key="1">
    <citation type="journal article" date="2017" name="Genome Biol.">
        <title>Comparative genomics reveals high biological diversity and specific adaptations in the industrially and medically important fungal genus Aspergillus.</title>
        <authorList>
            <person name="de Vries R.P."/>
            <person name="Riley R."/>
            <person name="Wiebenga A."/>
            <person name="Aguilar-Osorio G."/>
            <person name="Amillis S."/>
            <person name="Uchima C.A."/>
            <person name="Anderluh G."/>
            <person name="Asadollahi M."/>
            <person name="Askin M."/>
            <person name="Barry K."/>
            <person name="Battaglia E."/>
            <person name="Bayram O."/>
            <person name="Benocci T."/>
            <person name="Braus-Stromeyer S.A."/>
            <person name="Caldana C."/>
            <person name="Canovas D."/>
            <person name="Cerqueira G.C."/>
            <person name="Chen F."/>
            <person name="Chen W."/>
            <person name="Choi C."/>
            <person name="Clum A."/>
            <person name="Dos Santos R.A."/>
            <person name="Damasio A.R."/>
            <person name="Diallinas G."/>
            <person name="Emri T."/>
            <person name="Fekete E."/>
            <person name="Flipphi M."/>
            <person name="Freyberg S."/>
            <person name="Gallo A."/>
            <person name="Gournas C."/>
            <person name="Habgood R."/>
            <person name="Hainaut M."/>
            <person name="Harispe M.L."/>
            <person name="Henrissat B."/>
            <person name="Hilden K.S."/>
            <person name="Hope R."/>
            <person name="Hossain A."/>
            <person name="Karabika E."/>
            <person name="Karaffa L."/>
            <person name="Karanyi Z."/>
            <person name="Krasevec N."/>
            <person name="Kuo A."/>
            <person name="Kusch H."/>
            <person name="LaButti K."/>
            <person name="Lagendijk E.L."/>
            <person name="Lapidus A."/>
            <person name="Levasseur A."/>
            <person name="Lindquist E."/>
            <person name="Lipzen A."/>
            <person name="Logrieco A.F."/>
            <person name="MacCabe A."/>
            <person name="Maekelae M.R."/>
            <person name="Malavazi I."/>
            <person name="Melin P."/>
            <person name="Meyer V."/>
            <person name="Mielnichuk N."/>
            <person name="Miskei M."/>
            <person name="Molnar A.P."/>
            <person name="Mule G."/>
            <person name="Ngan C.Y."/>
            <person name="Orejas M."/>
            <person name="Orosz E."/>
            <person name="Ouedraogo J.P."/>
            <person name="Overkamp K.M."/>
            <person name="Park H.-S."/>
            <person name="Perrone G."/>
            <person name="Piumi F."/>
            <person name="Punt P.J."/>
            <person name="Ram A.F."/>
            <person name="Ramon A."/>
            <person name="Rauscher S."/>
            <person name="Record E."/>
            <person name="Riano-Pachon D.M."/>
            <person name="Robert V."/>
            <person name="Roehrig J."/>
            <person name="Ruller R."/>
            <person name="Salamov A."/>
            <person name="Salih N.S."/>
            <person name="Samson R.A."/>
            <person name="Sandor E."/>
            <person name="Sanguinetti M."/>
            <person name="Schuetze T."/>
            <person name="Sepcic K."/>
            <person name="Shelest E."/>
            <person name="Sherlock G."/>
            <person name="Sophianopoulou V."/>
            <person name="Squina F.M."/>
            <person name="Sun H."/>
            <person name="Susca A."/>
            <person name="Todd R.B."/>
            <person name="Tsang A."/>
            <person name="Unkles S.E."/>
            <person name="van de Wiele N."/>
            <person name="van Rossen-Uffink D."/>
            <person name="Oliveira J.V."/>
            <person name="Vesth T.C."/>
            <person name="Visser J."/>
            <person name="Yu J.-H."/>
            <person name="Zhou M."/>
            <person name="Andersen M.R."/>
            <person name="Archer D.B."/>
            <person name="Baker S.E."/>
            <person name="Benoit I."/>
            <person name="Brakhage A.A."/>
            <person name="Braus G.H."/>
            <person name="Fischer R."/>
            <person name="Frisvad J.C."/>
            <person name="Goldman G.H."/>
            <person name="Houbraken J."/>
            <person name="Oakley B."/>
            <person name="Pocsi I."/>
            <person name="Scazzocchio C."/>
            <person name="Seiboth B."/>
            <person name="vanKuyk P.A."/>
            <person name="Wortman J."/>
            <person name="Dyer P.S."/>
            <person name="Grigoriev I.V."/>
        </authorList>
    </citation>
    <scope>NUCLEOTIDE SEQUENCE [LARGE SCALE GENOMIC DNA]</scope>
    <source>
        <strain evidence="2">DTO 134E9</strain>
    </source>
</reference>
<evidence type="ECO:0000313" key="1">
    <source>
        <dbReference type="EMBL" id="OJJ41947.1"/>
    </source>
</evidence>
<gene>
    <name evidence="1" type="ORF">ASPWEDRAFT_293923</name>
</gene>
<proteinExistence type="predicted"/>